<evidence type="ECO:0000313" key="4">
    <source>
        <dbReference type="Proteomes" id="UP000831880"/>
    </source>
</evidence>
<evidence type="ECO:0000256" key="1">
    <source>
        <dbReference type="SAM" id="Coils"/>
    </source>
</evidence>
<organism evidence="3 4">
    <name type="scientific">Halobacillus shinanisalinarum</name>
    <dbReference type="NCBI Taxonomy" id="2932258"/>
    <lineage>
        <taxon>Bacteria</taxon>
        <taxon>Bacillati</taxon>
        <taxon>Bacillota</taxon>
        <taxon>Bacilli</taxon>
        <taxon>Bacillales</taxon>
        <taxon>Bacillaceae</taxon>
        <taxon>Halobacillus</taxon>
    </lineage>
</organism>
<keyword evidence="2" id="KW-0472">Membrane</keyword>
<reference evidence="3 4" key="1">
    <citation type="submission" date="2022-04" db="EMBL/GenBank/DDBJ databases">
        <title>Halobacillus sp. isolated from saltern.</title>
        <authorList>
            <person name="Won M."/>
            <person name="Lee C.-M."/>
            <person name="Woen H.-Y."/>
            <person name="Kwon S.-W."/>
        </authorList>
    </citation>
    <scope>NUCLEOTIDE SEQUENCE [LARGE SCALE GENOMIC DNA]</scope>
    <source>
        <strain evidence="3 4">SSTM10-2</strain>
    </source>
</reference>
<gene>
    <name evidence="3" type="ORF">MUO14_12970</name>
</gene>
<evidence type="ECO:0000313" key="3">
    <source>
        <dbReference type="EMBL" id="UOQ91496.1"/>
    </source>
</evidence>
<feature type="coiled-coil region" evidence="1">
    <location>
        <begin position="190"/>
        <end position="270"/>
    </location>
</feature>
<accession>A0ABY4GTL6</accession>
<sequence>MKKQRNVVTENTSKMYLIGLSIMTATLLFFLCSGFIWGDQHHGDIQQTPLNKLINLKGSGDMIIEGWAYNPNRQLMIVTLNIDQSTDLLGDSLAFVAQEKANPQRKIPTTVEYHEEGQYVISIQDVSPSFEVMALDIYKHKEKDEILLGDPQQELKGGEEVKELARIYTDQRKVETDLALTIQAEQDYELAALTRDIKQAKQTIQDKEKQIQRIEQKLNDLDQKLVELESDRLYETGEEKEQTNARIQQIENEKKRLNRVAAENETMTQTIKEKLKMLKEKRDMIDS</sequence>
<dbReference type="RefSeq" id="WP_244751109.1">
    <property type="nucleotide sequence ID" value="NZ_CP095074.1"/>
</dbReference>
<protein>
    <submittedName>
        <fullName evidence="3">Uncharacterized protein</fullName>
    </submittedName>
</protein>
<proteinExistence type="predicted"/>
<keyword evidence="2" id="KW-1133">Transmembrane helix</keyword>
<keyword evidence="1" id="KW-0175">Coiled coil</keyword>
<dbReference type="EMBL" id="CP095074">
    <property type="protein sequence ID" value="UOQ91496.1"/>
    <property type="molecule type" value="Genomic_DNA"/>
</dbReference>
<name>A0ABY4GTL6_9BACI</name>
<keyword evidence="4" id="KW-1185">Reference proteome</keyword>
<evidence type="ECO:0000256" key="2">
    <source>
        <dbReference type="SAM" id="Phobius"/>
    </source>
</evidence>
<keyword evidence="2" id="KW-0812">Transmembrane</keyword>
<feature type="transmembrane region" description="Helical" evidence="2">
    <location>
        <begin position="16"/>
        <end position="37"/>
    </location>
</feature>
<dbReference type="Proteomes" id="UP000831880">
    <property type="component" value="Chromosome"/>
</dbReference>